<evidence type="ECO:0000313" key="12">
    <source>
        <dbReference type="EMBL" id="KAG9440839.1"/>
    </source>
</evidence>
<dbReference type="PROSITE" id="PS00086">
    <property type="entry name" value="CYTOCHROME_P450"/>
    <property type="match status" value="1"/>
</dbReference>
<evidence type="ECO:0008006" key="14">
    <source>
        <dbReference type="Google" id="ProtNLM"/>
    </source>
</evidence>
<dbReference type="Pfam" id="PF00067">
    <property type="entry name" value="p450"/>
    <property type="match status" value="1"/>
</dbReference>
<dbReference type="GO" id="GO:0016705">
    <property type="term" value="F:oxidoreductase activity, acting on paired donors, with incorporation or reduction of molecular oxygen"/>
    <property type="evidence" value="ECO:0007669"/>
    <property type="project" value="InterPro"/>
</dbReference>
<dbReference type="InterPro" id="IPR017972">
    <property type="entry name" value="Cyt_P450_CS"/>
</dbReference>
<evidence type="ECO:0000256" key="2">
    <source>
        <dbReference type="ARBA" id="ARBA00004370"/>
    </source>
</evidence>
<keyword evidence="5 10" id="KW-0479">Metal-binding</keyword>
<dbReference type="PANTHER" id="PTHR47947:SF26">
    <property type="entry name" value="CYTOCHROME P450"/>
    <property type="match status" value="1"/>
</dbReference>
<dbReference type="PRINTS" id="PR00385">
    <property type="entry name" value="P450"/>
</dbReference>
<evidence type="ECO:0000256" key="11">
    <source>
        <dbReference type="RuleBase" id="RU000461"/>
    </source>
</evidence>
<evidence type="ECO:0000256" key="7">
    <source>
        <dbReference type="ARBA" id="ARBA00023002"/>
    </source>
</evidence>
<keyword evidence="11" id="KW-0503">Monooxygenase</keyword>
<dbReference type="CDD" id="cd20654">
    <property type="entry name" value="CYP82"/>
    <property type="match status" value="1"/>
</dbReference>
<comment type="cofactor">
    <cofactor evidence="1 10">
        <name>heme</name>
        <dbReference type="ChEBI" id="CHEBI:30413"/>
    </cofactor>
</comment>
<dbReference type="PRINTS" id="PR00463">
    <property type="entry name" value="EP450I"/>
</dbReference>
<dbReference type="PANTHER" id="PTHR47947">
    <property type="entry name" value="CYTOCHROME P450 82C3-RELATED"/>
    <property type="match status" value="1"/>
</dbReference>
<sequence>MEIETPLPQQVILVGLLATLLASFILCKSLFSRKNPEGSVSSTPPEVPGKWPILGHLHKLVGDQQPLARTLADLAEKHGPLLTIWVGVHRTVLVSSSELAKECFTTNDRVLASRPLMAAGKYLGYNYANFGFSPYGPFWREIRKLATLQLLSPRQLELLKHVRATEVDLSIKDLYLRWIQNNRAPVKVEMKEWFGDLTFNNVVMSVAGKRYFGTNVDVEHLGEARRFNRAIHDFSSQSGNPIPSDAIPVLERFDIGGSIRAMKKTSEELSSLFSVWLKEHRFRRLSGTKHDRDDQDFLDVMLSNIDKSQFPDYDADTVIKATCMALIQAGTDTTFVTLTWALSLLLINRQVLTKARDELDAQVGKDRKVNESDIKNLPYLRAIVKETLRLYPPVPLALPHEAMEECYIGGYKILAGTWVMVNLWKIQRDPNIWSDPHKFLPERFLTTNSDIDVRGQHFELIPFGSGRRMCPGLNFALQVLHLTLARLLHGFDVETPSDDEPVDLSEAPGLTLPKATPLEVLLSPRHSAHLY</sequence>
<evidence type="ECO:0000256" key="10">
    <source>
        <dbReference type="PIRSR" id="PIRSR602401-1"/>
    </source>
</evidence>
<evidence type="ECO:0000313" key="13">
    <source>
        <dbReference type="Proteomes" id="UP000825729"/>
    </source>
</evidence>
<dbReference type="GO" id="GO:0004497">
    <property type="term" value="F:monooxygenase activity"/>
    <property type="evidence" value="ECO:0007669"/>
    <property type="project" value="UniProtKB-KW"/>
</dbReference>
<dbReference type="Proteomes" id="UP000825729">
    <property type="component" value="Unassembled WGS sequence"/>
</dbReference>
<evidence type="ECO:0000256" key="6">
    <source>
        <dbReference type="ARBA" id="ARBA00022989"/>
    </source>
</evidence>
<dbReference type="SUPFAM" id="SSF48264">
    <property type="entry name" value="Cytochrome P450"/>
    <property type="match status" value="1"/>
</dbReference>
<keyword evidence="3 10" id="KW-0349">Heme</keyword>
<evidence type="ECO:0000256" key="8">
    <source>
        <dbReference type="ARBA" id="ARBA00023004"/>
    </source>
</evidence>
<dbReference type="AlphaFoldDB" id="A0AAV7DWD7"/>
<keyword evidence="4" id="KW-0812">Transmembrane</keyword>
<evidence type="ECO:0000256" key="5">
    <source>
        <dbReference type="ARBA" id="ARBA00022723"/>
    </source>
</evidence>
<keyword evidence="8 10" id="KW-0408">Iron</keyword>
<comment type="similarity">
    <text evidence="11">Belongs to the cytochrome P450 family.</text>
</comment>
<evidence type="ECO:0000256" key="4">
    <source>
        <dbReference type="ARBA" id="ARBA00022692"/>
    </source>
</evidence>
<keyword evidence="7 11" id="KW-0560">Oxidoreductase</keyword>
<dbReference type="InterPro" id="IPR036396">
    <property type="entry name" value="Cyt_P450_sf"/>
</dbReference>
<feature type="binding site" description="axial binding residue" evidence="10">
    <location>
        <position position="470"/>
    </location>
    <ligand>
        <name>heme</name>
        <dbReference type="ChEBI" id="CHEBI:30413"/>
    </ligand>
    <ligandPart>
        <name>Fe</name>
        <dbReference type="ChEBI" id="CHEBI:18248"/>
    </ligandPart>
</feature>
<dbReference type="GO" id="GO:0020037">
    <property type="term" value="F:heme binding"/>
    <property type="evidence" value="ECO:0007669"/>
    <property type="project" value="InterPro"/>
</dbReference>
<dbReference type="GO" id="GO:0016020">
    <property type="term" value="C:membrane"/>
    <property type="evidence" value="ECO:0007669"/>
    <property type="project" value="UniProtKB-SubCell"/>
</dbReference>
<reference evidence="12 13" key="1">
    <citation type="submission" date="2021-07" db="EMBL/GenBank/DDBJ databases">
        <title>The Aristolochia fimbriata genome: insights into angiosperm evolution, floral development and chemical biosynthesis.</title>
        <authorList>
            <person name="Jiao Y."/>
        </authorList>
    </citation>
    <scope>NUCLEOTIDE SEQUENCE [LARGE SCALE GENOMIC DNA]</scope>
    <source>
        <strain evidence="12">IBCAS-2021</strain>
        <tissue evidence="12">Leaf</tissue>
    </source>
</reference>
<evidence type="ECO:0000256" key="1">
    <source>
        <dbReference type="ARBA" id="ARBA00001971"/>
    </source>
</evidence>
<protein>
    <recommendedName>
        <fullName evidence="14">Cytochrome P450</fullName>
    </recommendedName>
</protein>
<dbReference type="InterPro" id="IPR050651">
    <property type="entry name" value="Plant_Cytochrome_P450_Monoox"/>
</dbReference>
<gene>
    <name evidence="12" type="ORF">H6P81_021004</name>
</gene>
<evidence type="ECO:0000256" key="3">
    <source>
        <dbReference type="ARBA" id="ARBA00022617"/>
    </source>
</evidence>
<dbReference type="EMBL" id="JAINDJ010000008">
    <property type="protein sequence ID" value="KAG9440839.1"/>
    <property type="molecule type" value="Genomic_DNA"/>
</dbReference>
<name>A0AAV7DWD7_ARIFI</name>
<accession>A0AAV7DWD7</accession>
<organism evidence="12 13">
    <name type="scientific">Aristolochia fimbriata</name>
    <name type="common">White veined hardy Dutchman's pipe vine</name>
    <dbReference type="NCBI Taxonomy" id="158543"/>
    <lineage>
        <taxon>Eukaryota</taxon>
        <taxon>Viridiplantae</taxon>
        <taxon>Streptophyta</taxon>
        <taxon>Embryophyta</taxon>
        <taxon>Tracheophyta</taxon>
        <taxon>Spermatophyta</taxon>
        <taxon>Magnoliopsida</taxon>
        <taxon>Magnoliidae</taxon>
        <taxon>Piperales</taxon>
        <taxon>Aristolochiaceae</taxon>
        <taxon>Aristolochia</taxon>
    </lineage>
</organism>
<proteinExistence type="inferred from homology"/>
<comment type="subcellular location">
    <subcellularLocation>
        <location evidence="2">Membrane</location>
    </subcellularLocation>
</comment>
<dbReference type="FunFam" id="1.10.630.10:FF:000026">
    <property type="entry name" value="Cytochrome P450 82C4"/>
    <property type="match status" value="1"/>
</dbReference>
<keyword evidence="13" id="KW-1185">Reference proteome</keyword>
<dbReference type="InterPro" id="IPR002401">
    <property type="entry name" value="Cyt_P450_E_grp-I"/>
</dbReference>
<keyword evidence="9" id="KW-0472">Membrane</keyword>
<evidence type="ECO:0000256" key="9">
    <source>
        <dbReference type="ARBA" id="ARBA00023136"/>
    </source>
</evidence>
<keyword evidence="6" id="KW-1133">Transmembrane helix</keyword>
<dbReference type="InterPro" id="IPR001128">
    <property type="entry name" value="Cyt_P450"/>
</dbReference>
<dbReference type="Gene3D" id="1.10.630.10">
    <property type="entry name" value="Cytochrome P450"/>
    <property type="match status" value="1"/>
</dbReference>
<comment type="caution">
    <text evidence="12">The sequence shown here is derived from an EMBL/GenBank/DDBJ whole genome shotgun (WGS) entry which is preliminary data.</text>
</comment>
<dbReference type="GO" id="GO:0005506">
    <property type="term" value="F:iron ion binding"/>
    <property type="evidence" value="ECO:0007669"/>
    <property type="project" value="InterPro"/>
</dbReference>